<keyword evidence="13 32" id="KW-0165">Cleavage on pair of basic residues</keyword>
<evidence type="ECO:0000256" key="17">
    <source>
        <dbReference type="ARBA" id="ARBA00022804"/>
    </source>
</evidence>
<dbReference type="CDD" id="cd09909">
    <property type="entry name" value="HIV-1-like_HR1-HR2"/>
    <property type="match status" value="1"/>
</dbReference>
<keyword evidence="10 32" id="KW-1165">Clathrin-mediated endocytosis of virus by host</keyword>
<keyword evidence="22 32" id="KW-1133">Transmembrane helix</keyword>
<keyword evidence="19 32" id="KW-1043">Host membrane</keyword>
<dbReference type="GO" id="GO:0039654">
    <property type="term" value="P:fusion of virus membrane with host endosome membrane"/>
    <property type="evidence" value="ECO:0007669"/>
    <property type="project" value="UniProtKB-UniRule"/>
</dbReference>
<comment type="caution">
    <text evidence="32 33">Lacks conserved residue(s) required for the propagation of feature annotation.</text>
</comment>
<keyword evidence="11 32" id="KW-0945">Host-virus interaction</keyword>
<keyword evidence="18 32" id="KW-0946">Virion</keyword>
<evidence type="ECO:0000256" key="2">
    <source>
        <dbReference type="ARBA" id="ARBA00004433"/>
    </source>
</evidence>
<evidence type="ECO:0000256" key="8">
    <source>
        <dbReference type="ARBA" id="ARBA00022510"/>
    </source>
</evidence>
<keyword evidence="15 32" id="KW-0053">Apoptosis</keyword>
<evidence type="ECO:0000256" key="5">
    <source>
        <dbReference type="ARBA" id="ARBA00004578"/>
    </source>
</evidence>
<dbReference type="Gene3D" id="1.20.5.490">
    <property type="entry name" value="Single helix bin"/>
    <property type="match status" value="1"/>
</dbReference>
<dbReference type="SUPFAM" id="SSF56502">
    <property type="entry name" value="gp120 core"/>
    <property type="match status" value="2"/>
</dbReference>
<feature type="coiled-coil region" evidence="32">
    <location>
        <begin position="639"/>
        <end position="673"/>
    </location>
</feature>
<evidence type="ECO:0000256" key="30">
    <source>
        <dbReference type="ARBA" id="ARBA00023288"/>
    </source>
</evidence>
<comment type="PTM">
    <text evidence="32">Specific enzymatic cleavages in vivo yield mature proteins. Envelope glycoproteins are synthesized as a inactive precursor that is heavily N-glycosylated and processed likely by host cell furin in the Golgi to yield the mature SU and TM proteins. The cleavage site between SU and TM requires the minimal sequence [KR]-X-[KR]-R. About 2 of the 9 disulfide bonds of gp41 are reduced by P4HB/PDI, following binding to CD4 receptor.</text>
</comment>
<feature type="lipid moiety-binding region" description="S-palmitoyl cysteine; by host" evidence="32">
    <location>
        <position position="850"/>
    </location>
</feature>
<dbReference type="HAMAP" id="MF_04083">
    <property type="entry name" value="HIV_ENV"/>
    <property type="match status" value="1"/>
</dbReference>
<feature type="region of interest" description="Fusion peptide" evidence="32">
    <location>
        <begin position="518"/>
        <end position="538"/>
    </location>
</feature>
<organismHost>
    <name type="scientific">Homo sapiens</name>
    <name type="common">Human</name>
    <dbReference type="NCBI Taxonomy" id="9606"/>
</organismHost>
<dbReference type="GO" id="GO:1903911">
    <property type="term" value="P:positive regulation of receptor clustering"/>
    <property type="evidence" value="ECO:0007669"/>
    <property type="project" value="UniProtKB-UniRule"/>
</dbReference>
<comment type="function">
    <text evidence="32">Transmembrane protein gp41: Acts as a class I viral fusion protein. Under the current model, the protein has at least 3 conformational states: pre-fusion native state, pre-hairpin intermediate state, and post-fusion hairpin state. During fusion of viral and target intracellular membranes, the coiled coil regions (heptad repeats) assume a trimer-of-hairpins structure, positioning the fusion peptide in close proximity to the C-terminal region of the ectodomain. The formation of this structure appears to drive apposition and subsequent fusion of viral and target cell membranes. Complete fusion occurs in host cell endosomes and is dynamin-dependent, however some lipid transfer might occur at the plasma membrane. The virus undergoes clathrin-dependent internalization long before endosomal fusion, thus minimizing the surface exposure of conserved viral epitopes during fusion and reducing the efficacy of inhibitors targeting these epitopes. Membranes fusion leads to delivery of the nucleocapsid into the cytoplasm.</text>
</comment>
<comment type="subunit">
    <text evidence="32">The mature envelope protein (Env) consists of a homotrimer of non-covalently associated gp120-gp41 heterodimers. The resulting complex protrudes from the virus surface as a spike. There seems to be as few as 10 spikes on the average virion. Surface protein gp120 interacts with host CD4, CCR5 and CXCR4. Gp120 also interacts with the C-type lectins CD209/DC-SIGN and CLEC4M/DC-SIGNR (collectively referred to as DC-SIGN(R)). Gp120 and gp41 interact with GalCer. Gp120 interacts with host ITGA4/ITGB7 complex; on CD4+ T-cells, this interaction results in rapid activation of integrin ITGAL/LFA-1, which facilitates efficient cell-to-cell spreading of HIV-1. Gp120 interacts with cell-associated heparan sulfate; this interaction increases virus infectivity on permissive cells and may be involved in infection of CD4- cells.</text>
</comment>
<keyword evidence="7 32" id="KW-1168">Fusion of virus membrane with host membrane</keyword>
<evidence type="ECO:0000256" key="32">
    <source>
        <dbReference type="HAMAP-Rule" id="MF_04083"/>
    </source>
</evidence>
<keyword evidence="14 32" id="KW-0812">Transmembrane</keyword>
<proteinExistence type="inferred from homology"/>
<comment type="domain">
    <text evidence="32">The YXXL motif is involved in determining the exact site of viral release at the surface of infected mononuclear cells and promotes endocytosis. YXXL and di-leucine endocytosis motifs interact directly or indirectly with the clathrin adapter complexes, opperate independently, and their activities are not additive.</text>
</comment>
<evidence type="ECO:0000256" key="25">
    <source>
        <dbReference type="ARBA" id="ARBA00023136"/>
    </source>
</evidence>
<keyword evidence="26 32" id="KW-0564">Palmitate</keyword>
<dbReference type="GO" id="GO:0019062">
    <property type="term" value="P:virion attachment to host cell"/>
    <property type="evidence" value="ECO:0007669"/>
    <property type="project" value="UniProtKB-UniRule"/>
</dbReference>
<evidence type="ECO:0000256" key="21">
    <source>
        <dbReference type="ARBA" id="ARBA00022890"/>
    </source>
</evidence>
<keyword evidence="12 32" id="KW-1162">Viral penetration into host cytoplasm</keyword>
<evidence type="ECO:0000256" key="24">
    <source>
        <dbReference type="ARBA" id="ARBA00023054"/>
    </source>
</evidence>
<keyword evidence="30 32" id="KW-0449">Lipoprotein</keyword>
<comment type="PTM">
    <text evidence="32">Highly glycosylated by host. The high number of glycan on the protein is reffered to as 'glycan shield' because it contributes to hide protein sequence from adaptive immune system.</text>
</comment>
<dbReference type="SUPFAM" id="SSF58069">
    <property type="entry name" value="Virus ectodomain"/>
    <property type="match status" value="1"/>
</dbReference>
<evidence type="ECO:0000256" key="28">
    <source>
        <dbReference type="ARBA" id="ARBA00023180"/>
    </source>
</evidence>
<dbReference type="FunFam" id="2.170.40.20:FF:000003">
    <property type="entry name" value="Envelope glycoprotein gp160"/>
    <property type="match status" value="1"/>
</dbReference>
<dbReference type="InterPro" id="IPR037527">
    <property type="entry name" value="Gp160"/>
</dbReference>
<dbReference type="GO" id="GO:0005198">
    <property type="term" value="F:structural molecule activity"/>
    <property type="evidence" value="ECO:0007669"/>
    <property type="project" value="UniProtKB-UniRule"/>
</dbReference>
<feature type="short sequence motif" description="Di-leucine internalization motif" evidence="32">
    <location>
        <begin position="868"/>
        <end position="869"/>
    </location>
</feature>
<dbReference type="Pfam" id="PF00517">
    <property type="entry name" value="GP41"/>
    <property type="match status" value="1"/>
</dbReference>
<feature type="topological domain" description="Cytoplasmic" evidence="32">
    <location>
        <begin position="712"/>
        <end position="869"/>
    </location>
</feature>
<evidence type="ECO:0000256" key="4">
    <source>
        <dbReference type="ARBA" id="ARBA00004563"/>
    </source>
</evidence>
<feature type="transmembrane region" description="Helical" evidence="33">
    <location>
        <begin position="13"/>
        <end position="30"/>
    </location>
</feature>
<dbReference type="GO" id="GO:0016020">
    <property type="term" value="C:membrane"/>
    <property type="evidence" value="ECO:0007669"/>
    <property type="project" value="UniProtKB-UniRule"/>
</dbReference>
<comment type="domain">
    <text evidence="32">The CD4-binding region is targeted by the antibody b12.</text>
</comment>
<dbReference type="GO" id="GO:0052031">
    <property type="term" value="P:symbiont-mediated perturbation of host defense response"/>
    <property type="evidence" value="ECO:0007669"/>
    <property type="project" value="UniProtKB-UniRule"/>
</dbReference>
<feature type="region of interest" description="Immunosuppression" evidence="32">
    <location>
        <begin position="580"/>
        <end position="598"/>
    </location>
</feature>
<keyword evidence="29 32" id="KW-0899">Viral immunoevasion</keyword>
<dbReference type="GO" id="GO:0019082">
    <property type="term" value="P:viral protein processing"/>
    <property type="evidence" value="ECO:0007669"/>
    <property type="project" value="UniProtKB-UniRule"/>
</dbReference>
<keyword evidence="31 32" id="KW-1160">Virus entry into host cell</keyword>
<protein>
    <recommendedName>
        <fullName evidence="32">Envelope glycoprotein gp160</fullName>
    </recommendedName>
    <alternativeName>
        <fullName evidence="32">Env polyprotein</fullName>
    </alternativeName>
    <component>
        <recommendedName>
            <fullName evidence="32">Surface protein gp120</fullName>
            <shortName evidence="32">SU</shortName>
        </recommendedName>
        <alternativeName>
            <fullName evidence="32">Glycoprotein 120</fullName>
            <shortName evidence="32">gp120</shortName>
        </alternativeName>
    </component>
    <component>
        <recommendedName>
            <fullName evidence="32">Transmembrane protein gp41</fullName>
            <shortName evidence="32">TM</shortName>
        </recommendedName>
        <alternativeName>
            <fullName evidence="32">Glycoprotein 41</fullName>
            <shortName evidence="32">gp41</shortName>
        </alternativeName>
    </component>
</protein>
<dbReference type="FunFam" id="2.170.40.20:FF:000004">
    <property type="entry name" value="Envelope glycoprotein gp160"/>
    <property type="match status" value="1"/>
</dbReference>
<dbReference type="GO" id="GO:0075512">
    <property type="term" value="P:clathrin-dependent endocytosis of virus by host cell"/>
    <property type="evidence" value="ECO:0007669"/>
    <property type="project" value="UniProtKB-UniRule"/>
</dbReference>
<evidence type="ECO:0000256" key="3">
    <source>
        <dbReference type="ARBA" id="ARBA00004505"/>
    </source>
</evidence>
<evidence type="ECO:0000256" key="13">
    <source>
        <dbReference type="ARBA" id="ARBA00022685"/>
    </source>
</evidence>
<evidence type="ECO:0000256" key="22">
    <source>
        <dbReference type="ARBA" id="ARBA00022989"/>
    </source>
</evidence>
<feature type="region of interest" description="MPER; binding to GalCer" evidence="32">
    <location>
        <begin position="668"/>
        <end position="689"/>
    </location>
</feature>
<feature type="short sequence motif" description="YXXL motif; contains endocytosis signal" evidence="32">
    <location>
        <begin position="718"/>
        <end position="721"/>
    </location>
</feature>
<feature type="region of interest" description="CD4-binding loop" evidence="32">
    <location>
        <begin position="377"/>
        <end position="387"/>
    </location>
</feature>
<keyword evidence="17 32" id="KW-1161">Viral attachment to host cell</keyword>
<keyword evidence="27 32" id="KW-1015">Disulfide bond</keyword>
<comment type="subcellular location">
    <molecule>Surface protein gp120</molecule>
    <subcellularLocation>
        <location evidence="32">Virion membrane</location>
        <topology evidence="32">Peripheral membrane protein</topology>
    </subcellularLocation>
    <subcellularLocation>
        <location evidence="32">Host cell membrane</location>
        <topology evidence="32">Peripheral membrane protein</topology>
    </subcellularLocation>
    <subcellularLocation>
        <location evidence="32">Host endosome membrane</location>
        <topology evidence="32">Single-pass type I membrane protein</topology>
    </subcellularLocation>
    <text evidence="32">The surface protein is not anchored to the viral envelope, but associates with the extravirion surface through its binding to TM. It is probably concentrated at the site of budding and incorporated into the virions possibly by contacts between the cytoplasmic tail of Env and the N-terminus of Gag.</text>
</comment>
<keyword evidence="25 32" id="KW-0472">Membrane</keyword>
<dbReference type="GO" id="GO:0020002">
    <property type="term" value="C:host cell plasma membrane"/>
    <property type="evidence" value="ECO:0007669"/>
    <property type="project" value="UniProtKB-SubCell"/>
</dbReference>
<dbReference type="Gene3D" id="2.170.40.20">
    <property type="entry name" value="Human immunodeficiency virus 1, Gp160, envelope glycoprotein"/>
    <property type="match status" value="2"/>
</dbReference>
<comment type="domain">
    <text evidence="32">The membrane proximal external region (MPER) present in gp41 is a tryptophan-rich region recognized by the antibodies 2F5, Z13, and 4E10. MPER seems to play a role in fusion.</text>
</comment>
<feature type="chain" id="PRO_5023385469" description="Transmembrane protein gp41" evidence="32">
    <location>
        <begin position="518"/>
        <end position="869"/>
    </location>
</feature>
<evidence type="ECO:0000256" key="12">
    <source>
        <dbReference type="ARBA" id="ARBA00022595"/>
    </source>
</evidence>
<feature type="site" description="Cleavage; by host furin" evidence="32">
    <location>
        <begin position="517"/>
        <end position="518"/>
    </location>
</feature>
<comment type="miscellaneous">
    <text evidence="32">HIV-1 lineages are divided in three main groups, M (for Major), O (for Outlier), and N (for New, or Non-M, Non-O). The vast majority of strains found worldwide belong to the group M. Group O seems to be endemic to and largely confined to Cameroon and neighboring countries in West Central Africa, where these viruses represent a small minority of HIV-1 strains. The group N is represented by a limited number of isolates from Cameroonian persons. The group M is further subdivided in 9 clades or subtypes (A to D, F to H, J and K).</text>
</comment>
<evidence type="ECO:0000256" key="33">
    <source>
        <dbReference type="RuleBase" id="RU363095"/>
    </source>
</evidence>
<comment type="similarity">
    <text evidence="32">Belongs to the HIV-1 env protein family.</text>
</comment>
<evidence type="ECO:0000256" key="6">
    <source>
        <dbReference type="ARBA" id="ARBA00004650"/>
    </source>
</evidence>
<dbReference type="InterPro" id="IPR036377">
    <property type="entry name" value="Gp120_core_sf"/>
</dbReference>
<evidence type="ECO:0000256" key="23">
    <source>
        <dbReference type="ARBA" id="ARBA00023046"/>
    </source>
</evidence>
<dbReference type="GO" id="GO:0019064">
    <property type="term" value="P:fusion of virus membrane with host plasma membrane"/>
    <property type="evidence" value="ECO:0007669"/>
    <property type="project" value="UniProtKB-UniRule"/>
</dbReference>
<keyword evidence="21 32" id="KW-1164">Virus endocytosis by host</keyword>
<dbReference type="EMBL" id="MG901020">
    <property type="protein sequence ID" value="AYX59554.1"/>
    <property type="molecule type" value="Genomic_RNA"/>
</dbReference>
<dbReference type="GO" id="GO:0044175">
    <property type="term" value="C:host cell endosome membrane"/>
    <property type="evidence" value="ECO:0007669"/>
    <property type="project" value="UniProtKB-SubCell"/>
</dbReference>
<feature type="chain" id="PRO_5023385468" description="Envelope glycoprotein gp160" evidence="32">
    <location>
        <begin position="35"/>
        <end position="869"/>
    </location>
</feature>
<evidence type="ECO:0000256" key="26">
    <source>
        <dbReference type="ARBA" id="ARBA00023139"/>
    </source>
</evidence>
<dbReference type="Pfam" id="PF00516">
    <property type="entry name" value="GP120"/>
    <property type="match status" value="1"/>
</dbReference>
<dbReference type="GO" id="GO:0019031">
    <property type="term" value="C:viral envelope"/>
    <property type="evidence" value="ECO:0007669"/>
    <property type="project" value="UniProtKB-KW"/>
</dbReference>
<dbReference type="GO" id="GO:0055036">
    <property type="term" value="C:virion membrane"/>
    <property type="evidence" value="ECO:0007669"/>
    <property type="project" value="UniProtKB-SubCell"/>
</dbReference>
<evidence type="ECO:0000256" key="15">
    <source>
        <dbReference type="ARBA" id="ARBA00022703"/>
    </source>
</evidence>
<comment type="PTM">
    <text evidence="32">Palmitoylation of the transmembrane protein and of Env polyprotein (prior to its proteolytic cleavage) is essential for their association with host cell membrane lipid rafts. Palmitoylation is therefore required for envelope trafficking to classical lipid rafts, but not for viral replication.</text>
</comment>
<dbReference type="InterPro" id="IPR000328">
    <property type="entry name" value="GP41-like"/>
</dbReference>
<dbReference type="Gene3D" id="1.10.287.210">
    <property type="match status" value="1"/>
</dbReference>
<evidence type="ECO:0000256" key="14">
    <source>
        <dbReference type="ARBA" id="ARBA00022692"/>
    </source>
</evidence>
<gene>
    <name evidence="32 36" type="primary">env</name>
</gene>
<feature type="domain" description="Human immunodeficiency virus 1 envelope glycoprotein Gp120" evidence="34">
    <location>
        <begin position="36"/>
        <end position="517"/>
    </location>
</feature>
<organism evidence="36">
    <name type="scientific">Human immunodeficiency virus type 1</name>
    <name type="common">HIV-1</name>
    <dbReference type="NCBI Taxonomy" id="11676"/>
    <lineage>
        <taxon>Viruses</taxon>
        <taxon>Riboviria</taxon>
        <taxon>Pararnavirae</taxon>
        <taxon>Artverviricota</taxon>
        <taxon>Revtraviricetes</taxon>
        <taxon>Ortervirales</taxon>
        <taxon>Retroviridae</taxon>
        <taxon>Orthoretrovirinae</taxon>
        <taxon>Lentivirus</taxon>
        <taxon>Lentivirus humimdef1</taxon>
    </lineage>
</organism>
<sequence>MRVTGMLRNCPRWWIWGILGFWMVMSYNVVGKKEDLWVTVYYGVPVWKEAKTTLFCASDAKAYEKEAHNVWATHACVPTDPNPQEMELENVTENFNMWKNDMVDQMNEDIISLWEQSLKPCVKMTPLCVTLECQDAKFTNANFTKANLTVTNNSNYTINDTMKDVMKNCSFNATTELRDKKNKEYALFYRLDIIPLSGENNSTSGNYRLINCNTSTITQACPKVTFDPIPIHYCTPAGYAILKCNNKTFNGTGPCNNVSTVQCTHGIKPVVSTQLLLNGSLAEEEIIIRSENITNNAKTIIVQLNESIAITCIRPGNNTRKSVRIGPGQAFYATNDIIGDIRQAYCNISRTDWNKTLEGVSKKLKEHFNKTIEFKPHSGGDLEVTMHSFNCRGEFFYCNTSKLFNGTFPGDKPNSTANEVNITLPCRIKQIINMWQGVGRAMYASPIAGTIQCTSNITGLLLERDGDNTSTEIFRPTGGNMRDNWRSELYKYKVVEIKPLGIAPTGAKRRVVERQKRALGIGAMFLGFLGAAGSTMGAASIALTAQTRQLMAGIVQQQSNLLRAIEAQQHMLQLTVWGIKQLQARVLALESYLKDQQLLGIWGCSGKLICTTTVPWNSSWSNKSQDDIWGNMTWMQWDREISNYTDTIYWLLGESHYQQEKNEKDLLALDSWQNLWNWFNISNWLWYIKIFIMIVGGLIGLRIVFAVLSIINRVRQGYSPLSFQTLTPNPRGPDRLGEIEEEGGEQGRDRSIRLVNGFLAIAWDDLRSLCLFSYHRLRDLILVTTRVVELLGRSSLRGLQRGWEVLKYLGTLVQYWGLELKKSAISLFDTIAIAVAEGTDRIIELLQRICRAICNIPARIRQGLERALL</sequence>
<evidence type="ECO:0000256" key="29">
    <source>
        <dbReference type="ARBA" id="ARBA00023280"/>
    </source>
</evidence>
<evidence type="ECO:0000256" key="27">
    <source>
        <dbReference type="ARBA" id="ARBA00023157"/>
    </source>
</evidence>
<accession>A0A3G5PE82</accession>
<keyword evidence="28 32" id="KW-0325">Glycoprotein</keyword>
<evidence type="ECO:0000256" key="20">
    <source>
        <dbReference type="ARBA" id="ARBA00022879"/>
    </source>
</evidence>
<evidence type="ECO:0000259" key="34">
    <source>
        <dbReference type="Pfam" id="PF00516"/>
    </source>
</evidence>
<feature type="disulfide bond" evidence="32">
    <location>
        <begin position="244"/>
        <end position="255"/>
    </location>
</feature>
<evidence type="ECO:0000256" key="10">
    <source>
        <dbReference type="ARBA" id="ARBA00022570"/>
    </source>
</evidence>
<comment type="function">
    <text evidence="32">Envelope glycoprotein gp160: Oligomerizes in the host endoplasmic reticulum into predominantly trimers. In a second time, gp160 transits in the host Golgi, where glycosylation is completed. The precursor is then proteolytically cleaved in the trans-Golgi and thereby activated by cellular furin or furin-like proteases to produce gp120 and gp41.</text>
</comment>
<name>A0A3G5PE82_HV1</name>
<feature type="transmembrane region" description="Helical" evidence="33">
    <location>
        <begin position="518"/>
        <end position="543"/>
    </location>
</feature>
<evidence type="ECO:0000256" key="31">
    <source>
        <dbReference type="ARBA" id="ARBA00023296"/>
    </source>
</evidence>
<feature type="disulfide bond" evidence="32">
    <location>
        <begin position="604"/>
        <end position="610"/>
    </location>
</feature>
<feature type="lipid moiety-binding region" description="S-palmitoyl cysteine; by host" evidence="32">
    <location>
        <position position="770"/>
    </location>
</feature>
<evidence type="ECO:0000256" key="16">
    <source>
        <dbReference type="ARBA" id="ARBA00022729"/>
    </source>
</evidence>
<evidence type="ECO:0000256" key="19">
    <source>
        <dbReference type="ARBA" id="ARBA00022870"/>
    </source>
</evidence>
<evidence type="ECO:0000259" key="35">
    <source>
        <dbReference type="Pfam" id="PF00517"/>
    </source>
</evidence>
<evidence type="ECO:0000256" key="18">
    <source>
        <dbReference type="ARBA" id="ARBA00022844"/>
    </source>
</evidence>
<evidence type="ECO:0000256" key="1">
    <source>
        <dbReference type="ARBA" id="ARBA00004402"/>
    </source>
</evidence>
<comment type="subcellular location">
    <molecule>Transmembrane protein gp41</molecule>
    <subcellularLocation>
        <location evidence="32">Virion membrane</location>
        <topology evidence="32">Single-pass type I membrane protein</topology>
    </subcellularLocation>
    <subcellularLocation>
        <location evidence="32">Host cell membrane</location>
        <topology evidence="32">Single-pass type I membrane protein</topology>
    </subcellularLocation>
    <subcellularLocation>
        <location evidence="32">Host endosome membrane</location>
        <topology evidence="32">Single-pass type I membrane protein</topology>
    </subcellularLocation>
    <text evidence="32">It is probably concentrated at the site of budding and incorporated into the virions possibly by contacts between the cytoplasmic tail of Env and the N-terminus of Gag.</text>
</comment>
<keyword evidence="9 32" id="KW-1032">Host cell membrane</keyword>
<comment type="domain">
    <text evidence="32">Some of the most genetically diverse regions of the viral genome are present in Env. They are called variable regions 1 through 5 (V1 through V5). Coreceptor usage of gp120 is determined mainly by the primary structure of the third variable region (V3) in the outer domain of gp120. The sequence of V3 determines which coreceptor, CCR5 and/or CXCR4 (corresponding to R5/macrophage, X4/T cell and R5X4/T cell and macrophage tropism), is used to trigger the fusion potential of the Env complex, and hence which cells the virus can infect. Binding to CCR5 involves a region adjacent in addition to V3.</text>
</comment>
<dbReference type="InterPro" id="IPR000777">
    <property type="entry name" value="HIV1_Gp120"/>
</dbReference>
<evidence type="ECO:0000256" key="7">
    <source>
        <dbReference type="ARBA" id="ARBA00022506"/>
    </source>
</evidence>
<comment type="domain">
    <text evidence="32 33">The 17 amino acids long immunosuppressive region is present in many retroviral envelope proteins. Synthetic peptides derived from this relatively conserved sequence inhibit immune function in vitro and in vivo.</text>
</comment>
<keyword evidence="23 32" id="KW-1039">Host endosome</keyword>
<feature type="transmembrane region" description="Helical" evidence="33">
    <location>
        <begin position="684"/>
        <end position="711"/>
    </location>
</feature>
<evidence type="ECO:0000256" key="11">
    <source>
        <dbReference type="ARBA" id="ARBA00022581"/>
    </source>
</evidence>
<dbReference type="GO" id="GO:1903908">
    <property type="term" value="P:positive regulation of plasma membrane raft polarization"/>
    <property type="evidence" value="ECO:0007669"/>
    <property type="project" value="UniProtKB-UniRule"/>
</dbReference>
<feature type="domain" description="Retroviral envelope protein GP41-like" evidence="35">
    <location>
        <begin position="536"/>
        <end position="726"/>
    </location>
</feature>
<dbReference type="FunFam" id="1.10.287.210:FF:000001">
    <property type="entry name" value="Envelope glycoprotein gp160"/>
    <property type="match status" value="1"/>
</dbReference>
<feature type="disulfide bond" evidence="32">
    <location>
        <begin position="56"/>
        <end position="76"/>
    </location>
</feature>
<keyword evidence="8 32" id="KW-1170">Fusion of virus membrane with host endosomal membrane</keyword>
<keyword evidence="24 32" id="KW-0175">Coiled coil</keyword>
<comment type="function">
    <text evidence="32">Surface protein gp120: Attaches the virus to the host lymphoid cell by binding to the primary receptor CD4. This interaction induces a structural rearrangement creating a high affinity binding site for a chemokine coreceptor like CXCR4 and/or CCR5. Acts as a ligand for CD209/DC-SIGN and CLEC4M/DC-SIGNR, which are respectively found on dendritic cells (DCs), and on endothelial cells of liver sinusoids and lymph node sinuses. These interactions allow capture of viral particles at mucosal surfaces by these cells and subsequent transmission to permissive cells. HIV subverts the migration properties of dendritic cells to gain access to CD4+ T-cells in lymph nodes. Virus transmission to permissive T-cells occurs either in trans (without DCs infection, through viral capture and transmission), or in cis (following DCs productive infection, through the usual CD4-gp120 interaction), thereby inducing a robust infection. In trans infection, bound virions remain infectious over days and it is proposed that they are not degraded, but protected in non-lysosomal acidic organelles within the DCs close to the cell membrane thus contributing to the viral infectious potential during DCs' migration from the periphery to the lymphoid tissues. On arrival at lymphoid tissues, intact virions recycle back to DCs' cell surface allowing virus transmission to CD4+ T-cells.</text>
</comment>
<comment type="miscellaneous">
    <text evidence="32">Inhibitors targeting HIV-1 viral envelope proteins are used as antiretroviral drugs. Attachment of virions to the cell surface via non-specific interactions and CD4 binding can be blocked by inhibitors that include cyanovirin-N, cyclotriazadisulfonamide analogs, PRO 2000, TNX 355 and PRO 542. In addition, BMS 806 can block CD4-induced conformational changes. Env interactions with the coreceptor molecules can be targeted by CCR5 antagonists including SCH-D, maraviroc (UK 427857) and aplaviroc (GW 873140), and the CXCR4 antagonist AMD 070. Fusion of viral and cellular membranes can be inhibited by peptides such as enfuvirtide and tifuvirtide (T 1249). Resistance to inhibitors associated with mutations in Env are observed. Most of the time, single mutations confer only a modest reduction in drug susceptibility. Combination of several mutations is usually required to develop a high-level drug resistance.</text>
</comment>
<keyword evidence="16 32" id="KW-0732">Signal</keyword>
<evidence type="ECO:0000256" key="9">
    <source>
        <dbReference type="ARBA" id="ARBA00022511"/>
    </source>
</evidence>
<comment type="subcellular location">
    <subcellularLocation>
        <location evidence="3">Host cell membrane</location>
        <topology evidence="3">Peripheral membrane protein</topology>
    </subcellularLocation>
    <subcellularLocation>
        <location evidence="1">Host cell membrane</location>
        <topology evidence="1">Single-pass type I membrane protein</topology>
    </subcellularLocation>
    <subcellularLocation>
        <location evidence="2">Host endosome membrane</location>
        <topology evidence="2">Peripheral membrane protein</topology>
    </subcellularLocation>
    <subcellularLocation>
        <location evidence="5">Host endosome membrane</location>
        <topology evidence="5">Single-pass type I membrane protein</topology>
    </subcellularLocation>
    <subcellularLocation>
        <location evidence="6">Virion membrane</location>
        <topology evidence="6">Peripheral membrane protein</topology>
    </subcellularLocation>
    <subcellularLocation>
        <location evidence="4">Virion membrane</location>
        <topology evidence="4">Single-pass type I membrane protein</topology>
    </subcellularLocation>
</comment>
<evidence type="ECO:0000313" key="36">
    <source>
        <dbReference type="EMBL" id="AYX59554.1"/>
    </source>
</evidence>
<feature type="disulfide bond" evidence="32">
    <location>
        <begin position="234"/>
        <end position="263"/>
    </location>
</feature>
<keyword evidence="20 32" id="KW-0261">Viral envelope protein</keyword>
<reference evidence="36" key="1">
    <citation type="journal article" date="2018" name="Cell Rep.">
        <title>Completeness of HIV-1 Envelope Glycan Shield at Transmission Determines Neutralization Breadth.</title>
        <authorList>
            <person name="Wagh K."/>
            <person name="Kreider E.F."/>
            <person name="Li Y."/>
            <person name="Barbian H.J."/>
            <person name="Learn G.H."/>
            <person name="Giorgi E."/>
            <person name="Hraber P.T."/>
            <person name="Decker T.G."/>
            <person name="Smith A.G."/>
            <person name="Gondim M.V."/>
            <person name="Gillis L."/>
            <person name="Wandzilak J."/>
            <person name="Chuang G.Y."/>
            <person name="Rawi R."/>
            <person name="Cai F."/>
            <person name="Pellegrino P."/>
            <person name="Williams I."/>
            <person name="Overbaugh J."/>
            <person name="Gao F."/>
            <person name="Kwong P.D."/>
            <person name="Haynes B.F."/>
            <person name="Shaw G.M."/>
            <person name="Borrow P."/>
            <person name="Seaman M.S."/>
            <person name="Hahn B.H."/>
            <person name="Korber B."/>
        </authorList>
    </citation>
    <scope>NUCLEOTIDE SEQUENCE</scope>
    <source>
        <strain evidence="36">CH0152_3_d1297_ipe026_15_46</strain>
    </source>
</reference>